<dbReference type="InterPro" id="IPR039697">
    <property type="entry name" value="Alcohol_dehydrogenase_Fe"/>
</dbReference>
<dbReference type="Pfam" id="PF25137">
    <property type="entry name" value="ADH_Fe_C"/>
    <property type="match status" value="1"/>
</dbReference>
<keyword evidence="8" id="KW-1185">Reference proteome</keyword>
<dbReference type="PROSITE" id="PS00060">
    <property type="entry name" value="ADH_IRON_2"/>
    <property type="match status" value="1"/>
</dbReference>
<evidence type="ECO:0000313" key="7">
    <source>
        <dbReference type="EMBL" id="MET4758244.1"/>
    </source>
</evidence>
<dbReference type="RefSeq" id="WP_354008345.1">
    <property type="nucleotide sequence ID" value="NZ_JBEWTA010000001.1"/>
</dbReference>
<evidence type="ECO:0000256" key="4">
    <source>
        <dbReference type="ARBA" id="ARBA00023027"/>
    </source>
</evidence>
<dbReference type="Gene3D" id="3.40.50.1970">
    <property type="match status" value="1"/>
</dbReference>
<dbReference type="PROSITE" id="PS00913">
    <property type="entry name" value="ADH_IRON_1"/>
    <property type="match status" value="1"/>
</dbReference>
<evidence type="ECO:0000259" key="6">
    <source>
        <dbReference type="Pfam" id="PF25137"/>
    </source>
</evidence>
<dbReference type="EC" id="1.1.1.1" evidence="7"/>
<dbReference type="Proteomes" id="UP001549366">
    <property type="component" value="Unassembled WGS sequence"/>
</dbReference>
<comment type="similarity">
    <text evidence="2">Belongs to the iron-containing alcohol dehydrogenase family.</text>
</comment>
<dbReference type="GO" id="GO:0004022">
    <property type="term" value="F:alcohol dehydrogenase (NAD+) activity"/>
    <property type="evidence" value="ECO:0007669"/>
    <property type="project" value="UniProtKB-EC"/>
</dbReference>
<dbReference type="Pfam" id="PF00465">
    <property type="entry name" value="Fe-ADH"/>
    <property type="match status" value="1"/>
</dbReference>
<comment type="cofactor">
    <cofactor evidence="1">
        <name>Fe cation</name>
        <dbReference type="ChEBI" id="CHEBI:24875"/>
    </cofactor>
</comment>
<dbReference type="SUPFAM" id="SSF56796">
    <property type="entry name" value="Dehydroquinate synthase-like"/>
    <property type="match status" value="1"/>
</dbReference>
<accession>A0ABV2SKE6</accession>
<dbReference type="EMBL" id="JBEWTB010000002">
    <property type="protein sequence ID" value="MET4758244.1"/>
    <property type="molecule type" value="Genomic_DNA"/>
</dbReference>
<protein>
    <submittedName>
        <fullName evidence="7">Alcohol dehydrogenase</fullName>
        <ecNumber evidence="7">1.1.1.1</ecNumber>
    </submittedName>
</protein>
<feature type="domain" description="Fe-containing alcohol dehydrogenase-like C-terminal" evidence="6">
    <location>
        <begin position="191"/>
        <end position="393"/>
    </location>
</feature>
<comment type="caution">
    <text evidence="7">The sequence shown here is derived from an EMBL/GenBank/DDBJ whole genome shotgun (WGS) entry which is preliminary data.</text>
</comment>
<evidence type="ECO:0000256" key="2">
    <source>
        <dbReference type="ARBA" id="ARBA00007358"/>
    </source>
</evidence>
<gene>
    <name evidence="7" type="ORF">V5J35_003436</name>
</gene>
<evidence type="ECO:0000313" key="8">
    <source>
        <dbReference type="Proteomes" id="UP001549366"/>
    </source>
</evidence>
<proteinExistence type="inferred from homology"/>
<keyword evidence="4" id="KW-0520">NAD</keyword>
<organism evidence="7 8">
    <name type="scientific">Endozoicomonas lisbonensis</name>
    <dbReference type="NCBI Taxonomy" id="3120522"/>
    <lineage>
        <taxon>Bacteria</taxon>
        <taxon>Pseudomonadati</taxon>
        <taxon>Pseudomonadota</taxon>
        <taxon>Gammaproteobacteria</taxon>
        <taxon>Oceanospirillales</taxon>
        <taxon>Endozoicomonadaceae</taxon>
        <taxon>Endozoicomonas</taxon>
    </lineage>
</organism>
<name>A0ABV2SKE6_9GAMM</name>
<reference evidence="7 8" key="1">
    <citation type="submission" date="2024-06" db="EMBL/GenBank/DDBJ databases">
        <title>Genomic Encyclopedia of Type Strains, Phase V (KMG-V): Genome sequencing to study the core and pangenomes of soil and plant-associated prokaryotes.</title>
        <authorList>
            <person name="Whitman W."/>
        </authorList>
    </citation>
    <scope>NUCLEOTIDE SEQUENCE [LARGE SCALE GENOMIC DNA]</scope>
    <source>
        <strain evidence="7 8">NE40</strain>
    </source>
</reference>
<feature type="domain" description="Alcohol dehydrogenase iron-type/glycerol dehydrogenase GldA" evidence="5">
    <location>
        <begin position="11"/>
        <end position="180"/>
    </location>
</feature>
<dbReference type="InterPro" id="IPR056798">
    <property type="entry name" value="ADH_Fe_C"/>
</dbReference>
<evidence type="ECO:0000256" key="3">
    <source>
        <dbReference type="ARBA" id="ARBA00023002"/>
    </source>
</evidence>
<sequence length="395" mass="42468">MNHSYYEFFSPVKIIAGHKALEHIPFEMSLLNLSNPMVITDKGVLGAGLIDHVQNAFAESSVTVSTIFDDVPQDSSEHCVRQAAAIYREKGCDSIIAIGGGSVIDTSKAVNILVSEGGDDLSRYAGAHALKRPLKPFFVIPTTSGTGSEATLVAVISDDHGIKRSYASGFLLPNAAVLDPRMTQTLPAHITAMTAMDAMTHAIESYTCLASNPVSDAYAFAAIKKISNHLFTALNNPSDASSRLALAEGSTMAGIAFSNAMVGMVHSLGHALGSICHLPHGLCMNLFLPYVLEYNREVNGDKLGELLLPLAGDDVYTSTPKEQRAQRTIEHICTLRDTLYKNHKLPRTLKETGKVAEGQLEEIASVAIDDGSIIFNPKEADYEDILGVLRRAWGA</sequence>
<keyword evidence="3 7" id="KW-0560">Oxidoreductase</keyword>
<evidence type="ECO:0000259" key="5">
    <source>
        <dbReference type="Pfam" id="PF00465"/>
    </source>
</evidence>
<dbReference type="InterPro" id="IPR001670">
    <property type="entry name" value="ADH_Fe/GldA"/>
</dbReference>
<dbReference type="PANTHER" id="PTHR11496">
    <property type="entry name" value="ALCOHOL DEHYDROGENASE"/>
    <property type="match status" value="1"/>
</dbReference>
<evidence type="ECO:0000256" key="1">
    <source>
        <dbReference type="ARBA" id="ARBA00001962"/>
    </source>
</evidence>
<dbReference type="Gene3D" id="1.20.1090.10">
    <property type="entry name" value="Dehydroquinate synthase-like - alpha domain"/>
    <property type="match status" value="1"/>
</dbReference>
<dbReference type="CDD" id="cd14865">
    <property type="entry name" value="Fe-ADH-like"/>
    <property type="match status" value="1"/>
</dbReference>
<dbReference type="InterPro" id="IPR018211">
    <property type="entry name" value="ADH_Fe_CS"/>
</dbReference>
<dbReference type="PANTHER" id="PTHR11496:SF102">
    <property type="entry name" value="ALCOHOL DEHYDROGENASE 4"/>
    <property type="match status" value="1"/>
</dbReference>